<evidence type="ECO:0000256" key="3">
    <source>
        <dbReference type="ARBA" id="ARBA00021872"/>
    </source>
</evidence>
<comment type="caution">
    <text evidence="13">The sequence shown here is derived from an EMBL/GenBank/DDBJ whole genome shotgun (WGS) entry which is preliminary data.</text>
</comment>
<dbReference type="InterPro" id="IPR001086">
    <property type="entry name" value="Preph_deHydtase"/>
</dbReference>
<keyword evidence="7 10" id="KW-0456">Lyase</keyword>
<dbReference type="CDD" id="cd04905">
    <property type="entry name" value="ACT_CM-PDT"/>
    <property type="match status" value="1"/>
</dbReference>
<dbReference type="InterPro" id="IPR002912">
    <property type="entry name" value="ACT_dom"/>
</dbReference>
<dbReference type="OrthoDB" id="9802281at2"/>
<dbReference type="PIRSF" id="PIRSF001500">
    <property type="entry name" value="Chor_mut_pdt_Ppr"/>
    <property type="match status" value="1"/>
</dbReference>
<organism evidence="13 14">
    <name type="scientific">Peribacillus glennii</name>
    <dbReference type="NCBI Taxonomy" id="2303991"/>
    <lineage>
        <taxon>Bacteria</taxon>
        <taxon>Bacillati</taxon>
        <taxon>Bacillota</taxon>
        <taxon>Bacilli</taxon>
        <taxon>Bacillales</taxon>
        <taxon>Bacillaceae</taxon>
        <taxon>Peribacillus</taxon>
    </lineage>
</organism>
<reference evidence="13 14" key="1">
    <citation type="submission" date="2018-08" db="EMBL/GenBank/DDBJ databases">
        <title>Bacillus chawlae sp. nov., Bacillus glennii sp. nov., and Bacillus saganii sp. nov. Isolated from the Vehicle Assembly Building at Kennedy Space Center where the Viking Spacecraft were Assembled.</title>
        <authorList>
            <person name="Seuylemezian A."/>
            <person name="Vaishampayan P."/>
        </authorList>
    </citation>
    <scope>NUCLEOTIDE SEQUENCE [LARGE SCALE GENOMIC DNA]</scope>
    <source>
        <strain evidence="13 14">V44-8</strain>
    </source>
</reference>
<evidence type="ECO:0000256" key="1">
    <source>
        <dbReference type="ARBA" id="ARBA00004741"/>
    </source>
</evidence>
<evidence type="ECO:0000313" key="14">
    <source>
        <dbReference type="Proteomes" id="UP000262939"/>
    </source>
</evidence>
<accession>A0A372LIQ8</accession>
<dbReference type="PANTHER" id="PTHR21022:SF19">
    <property type="entry name" value="PREPHENATE DEHYDRATASE-RELATED"/>
    <property type="match status" value="1"/>
</dbReference>
<evidence type="ECO:0000256" key="9">
    <source>
        <dbReference type="PIRSR" id="PIRSR001500-2"/>
    </source>
</evidence>
<evidence type="ECO:0000259" key="11">
    <source>
        <dbReference type="PROSITE" id="PS51171"/>
    </source>
</evidence>
<dbReference type="Gene3D" id="3.30.70.260">
    <property type="match status" value="1"/>
</dbReference>
<dbReference type="UniPathway" id="UPA00121">
    <property type="reaction ID" value="UER00345"/>
</dbReference>
<protein>
    <recommendedName>
        <fullName evidence="3 10">Prephenate dehydratase</fullName>
        <shortName evidence="10">PDT</shortName>
        <ecNumber evidence="2 10">4.2.1.51</ecNumber>
    </recommendedName>
</protein>
<evidence type="ECO:0000259" key="12">
    <source>
        <dbReference type="PROSITE" id="PS51671"/>
    </source>
</evidence>
<keyword evidence="4 10" id="KW-0028">Amino-acid biosynthesis</keyword>
<feature type="domain" description="Prephenate dehydratase" evidence="11">
    <location>
        <begin position="4"/>
        <end position="184"/>
    </location>
</feature>
<comment type="pathway">
    <text evidence="1 10">Amino-acid biosynthesis; L-phenylalanine biosynthesis; phenylpyruvate from prephenate: step 1/1.</text>
</comment>
<dbReference type="InterPro" id="IPR045865">
    <property type="entry name" value="ACT-like_dom_sf"/>
</dbReference>
<dbReference type="PROSITE" id="PS51671">
    <property type="entry name" value="ACT"/>
    <property type="match status" value="1"/>
</dbReference>
<name>A0A372LIQ8_9BACI</name>
<comment type="catalytic activity">
    <reaction evidence="8 10">
        <text>prephenate + H(+) = 3-phenylpyruvate + CO2 + H2O</text>
        <dbReference type="Rhea" id="RHEA:21648"/>
        <dbReference type="ChEBI" id="CHEBI:15377"/>
        <dbReference type="ChEBI" id="CHEBI:15378"/>
        <dbReference type="ChEBI" id="CHEBI:16526"/>
        <dbReference type="ChEBI" id="CHEBI:18005"/>
        <dbReference type="ChEBI" id="CHEBI:29934"/>
        <dbReference type="EC" id="4.2.1.51"/>
    </reaction>
</comment>
<evidence type="ECO:0000313" key="13">
    <source>
        <dbReference type="EMBL" id="RFU65852.1"/>
    </source>
</evidence>
<dbReference type="Pfam" id="PF00800">
    <property type="entry name" value="PDT"/>
    <property type="match status" value="1"/>
</dbReference>
<sequence length="298" mass="32715">MSYSIAFLGPKATFTDLAVSRLFPDDAKIPMATIPECMDAVVDGQADLAVVPIENALEGSVNITLDYLVHEVNLPISGEIITPIQQHFMVHPDNDIPSFVPDVIYSHSHAIAQCHKFLHKELRGIPCENTTSTAAAAQLVMEQPGKKIAAIANELAAAEYGLAITRPNIHDFSHNHTKFVVLSKSDIQYENCLATRRGDKTTLMVMLPADHSGALHQVLSAFAWRKLNLSKIESRPMKTGLGNYFFIIDLEMKMDEVLIPGAISELEALGCNVTLLGSYPSFMVEKSVDIAEIHSKMM</sequence>
<keyword evidence="6 10" id="KW-0584">Phenylalanine biosynthesis</keyword>
<dbReference type="PROSITE" id="PS00858">
    <property type="entry name" value="PREPHENATE_DEHYDR_2"/>
    <property type="match status" value="1"/>
</dbReference>
<dbReference type="FunFam" id="3.40.190.10:FF:000064">
    <property type="entry name" value="Prephenate dehydratase"/>
    <property type="match status" value="1"/>
</dbReference>
<dbReference type="GO" id="GO:0004664">
    <property type="term" value="F:prephenate dehydratase activity"/>
    <property type="evidence" value="ECO:0007669"/>
    <property type="project" value="UniProtKB-UniRule"/>
</dbReference>
<evidence type="ECO:0000256" key="8">
    <source>
        <dbReference type="ARBA" id="ARBA00047848"/>
    </source>
</evidence>
<dbReference type="InterPro" id="IPR008242">
    <property type="entry name" value="Chor_mutase/pphenate_deHydtase"/>
</dbReference>
<feature type="domain" description="ACT" evidence="12">
    <location>
        <begin position="203"/>
        <end position="280"/>
    </location>
</feature>
<dbReference type="PANTHER" id="PTHR21022">
    <property type="entry name" value="PREPHENATE DEHYDRATASE P PROTEIN"/>
    <property type="match status" value="1"/>
</dbReference>
<dbReference type="SUPFAM" id="SSF53850">
    <property type="entry name" value="Periplasmic binding protein-like II"/>
    <property type="match status" value="1"/>
</dbReference>
<keyword evidence="14" id="KW-1185">Reference proteome</keyword>
<dbReference type="Proteomes" id="UP000262939">
    <property type="component" value="Unassembled WGS sequence"/>
</dbReference>
<dbReference type="NCBIfam" id="NF008865">
    <property type="entry name" value="PRK11898.1"/>
    <property type="match status" value="1"/>
</dbReference>
<feature type="site" description="Essential for prephenate dehydratase activity" evidence="9">
    <location>
        <position position="177"/>
    </location>
</feature>
<evidence type="ECO:0000256" key="2">
    <source>
        <dbReference type="ARBA" id="ARBA00013147"/>
    </source>
</evidence>
<dbReference type="RefSeq" id="WP_117322023.1">
    <property type="nucleotide sequence ID" value="NZ_QVTD01000003.1"/>
</dbReference>
<dbReference type="AlphaFoldDB" id="A0A372LIQ8"/>
<keyword evidence="5 10" id="KW-0057">Aromatic amino acid biosynthesis</keyword>
<evidence type="ECO:0000256" key="7">
    <source>
        <dbReference type="ARBA" id="ARBA00023239"/>
    </source>
</evidence>
<evidence type="ECO:0000256" key="10">
    <source>
        <dbReference type="RuleBase" id="RU361254"/>
    </source>
</evidence>
<dbReference type="EMBL" id="QVTD01000003">
    <property type="protein sequence ID" value="RFU65852.1"/>
    <property type="molecule type" value="Genomic_DNA"/>
</dbReference>
<evidence type="ECO:0000256" key="4">
    <source>
        <dbReference type="ARBA" id="ARBA00022605"/>
    </source>
</evidence>
<dbReference type="Gene3D" id="3.40.190.10">
    <property type="entry name" value="Periplasmic binding protein-like II"/>
    <property type="match status" value="2"/>
</dbReference>
<dbReference type="GO" id="GO:0005737">
    <property type="term" value="C:cytoplasm"/>
    <property type="evidence" value="ECO:0007669"/>
    <property type="project" value="TreeGrafter"/>
</dbReference>
<dbReference type="CDD" id="cd13633">
    <property type="entry name" value="PBP2_Sa-PDT_like"/>
    <property type="match status" value="1"/>
</dbReference>
<evidence type="ECO:0000256" key="5">
    <source>
        <dbReference type="ARBA" id="ARBA00023141"/>
    </source>
</evidence>
<dbReference type="PROSITE" id="PS51171">
    <property type="entry name" value="PREPHENATE_DEHYDR_3"/>
    <property type="match status" value="1"/>
</dbReference>
<gene>
    <name evidence="10" type="primary">pheA</name>
    <name evidence="13" type="ORF">D0466_08295</name>
</gene>
<dbReference type="FunFam" id="3.30.70.260:FF:000012">
    <property type="entry name" value="Prephenate dehydratase"/>
    <property type="match status" value="1"/>
</dbReference>
<proteinExistence type="predicted"/>
<dbReference type="GO" id="GO:0009094">
    <property type="term" value="P:L-phenylalanine biosynthetic process"/>
    <property type="evidence" value="ECO:0007669"/>
    <property type="project" value="UniProtKB-UniPathway"/>
</dbReference>
<dbReference type="InterPro" id="IPR018528">
    <property type="entry name" value="Preph_deHydtase_CS"/>
</dbReference>
<evidence type="ECO:0000256" key="6">
    <source>
        <dbReference type="ARBA" id="ARBA00023222"/>
    </source>
</evidence>
<dbReference type="SUPFAM" id="SSF55021">
    <property type="entry name" value="ACT-like"/>
    <property type="match status" value="1"/>
</dbReference>
<dbReference type="EC" id="4.2.1.51" evidence="2 10"/>